<dbReference type="SMART" id="SM01373">
    <property type="entry name" value="MAGE"/>
    <property type="match status" value="1"/>
</dbReference>
<dbReference type="Gene3D" id="1.10.10.1200">
    <property type="entry name" value="MAGE homology domain, winged helix WH1 motif"/>
    <property type="match status" value="1"/>
</dbReference>
<sequence>MRHEVVLPGDYQVASGLRSGYPQPSLRVLTLTSGAPGTRRRNQRSEACVLSSESRGSPGSIRSQGVVLVVKMSALSKPEEDLQDPGEAQGPVEAQPLGAEVGEAASHLASYHPASSSTPVEALPQEILDEMMTNLMTFLLLKYRAKKLTSPAEMLNKVFRDNQEYFPVVFSQALEWLQVIFGVEVKEVDPTEHIYVMVPTLGLTCDEMLSDGQGLPKAGLLVLVLSMIMWSGDLAPAEVVWGALSRIGVYVGSEHCIFGEPRELLTQVWVREGYLEYRQVPDSDPARYEFLWGPRAYEETSKQQVMAFVLRVRQRPLRAFPLLSEEAAREEE</sequence>
<dbReference type="GeneID" id="139181480"/>
<name>A0ABM4RZZ7_BOSIN</name>
<feature type="domain" description="MAGE" evidence="2">
    <location>
        <begin position="128"/>
        <end position="327"/>
    </location>
</feature>
<accession>A0ABM4RZZ7</accession>
<organism evidence="3 4">
    <name type="scientific">Bos indicus</name>
    <name type="common">Zebu</name>
    <dbReference type="NCBI Taxonomy" id="9915"/>
    <lineage>
        <taxon>Eukaryota</taxon>
        <taxon>Metazoa</taxon>
        <taxon>Chordata</taxon>
        <taxon>Craniata</taxon>
        <taxon>Vertebrata</taxon>
        <taxon>Euteleostomi</taxon>
        <taxon>Mammalia</taxon>
        <taxon>Eutheria</taxon>
        <taxon>Laurasiatheria</taxon>
        <taxon>Artiodactyla</taxon>
        <taxon>Ruminantia</taxon>
        <taxon>Pecora</taxon>
        <taxon>Bovidae</taxon>
        <taxon>Bovinae</taxon>
        <taxon>Bos</taxon>
    </lineage>
</organism>
<evidence type="ECO:0000256" key="1">
    <source>
        <dbReference type="SAM" id="MobiDB-lite"/>
    </source>
</evidence>
<feature type="region of interest" description="Disordered" evidence="1">
    <location>
        <begin position="35"/>
        <end position="60"/>
    </location>
</feature>
<evidence type="ECO:0000313" key="3">
    <source>
        <dbReference type="Proteomes" id="UP001652663"/>
    </source>
</evidence>
<dbReference type="Proteomes" id="UP001652663">
    <property type="component" value="Chromosome X"/>
</dbReference>
<evidence type="ECO:0000259" key="2">
    <source>
        <dbReference type="PROSITE" id="PS50838"/>
    </source>
</evidence>
<proteinExistence type="predicted"/>
<dbReference type="InterPro" id="IPR037445">
    <property type="entry name" value="MAGE"/>
</dbReference>
<dbReference type="PROSITE" id="PS50838">
    <property type="entry name" value="MAGE"/>
    <property type="match status" value="1"/>
</dbReference>
<dbReference type="RefSeq" id="XP_070641110.1">
    <property type="nucleotide sequence ID" value="XM_070785009.1"/>
</dbReference>
<dbReference type="InterPro" id="IPR002190">
    <property type="entry name" value="MHD_dom"/>
</dbReference>
<keyword evidence="3" id="KW-1185">Reference proteome</keyword>
<dbReference type="PANTHER" id="PTHR11736:SF81">
    <property type="entry name" value="MAGE DOMAIN-CONTAINING PROTEIN"/>
    <property type="match status" value="1"/>
</dbReference>
<dbReference type="PANTHER" id="PTHR11736">
    <property type="entry name" value="MELANOMA-ASSOCIATED ANTIGEN MAGE ANTIGEN"/>
    <property type="match status" value="1"/>
</dbReference>
<feature type="compositionally biased region" description="Polar residues" evidence="1">
    <location>
        <begin position="51"/>
        <end position="60"/>
    </location>
</feature>
<dbReference type="InterPro" id="IPR041899">
    <property type="entry name" value="MAGE_WH2"/>
</dbReference>
<dbReference type="Gene3D" id="1.10.10.1210">
    <property type="entry name" value="MAGE homology domain, winged helix WH2 motif"/>
    <property type="match status" value="1"/>
</dbReference>
<evidence type="ECO:0000313" key="4">
    <source>
        <dbReference type="RefSeq" id="XP_070641110.1"/>
    </source>
</evidence>
<dbReference type="Pfam" id="PF01454">
    <property type="entry name" value="MAGE"/>
    <property type="match status" value="1"/>
</dbReference>
<dbReference type="InterPro" id="IPR041898">
    <property type="entry name" value="MAGE_WH1"/>
</dbReference>
<reference evidence="4" key="1">
    <citation type="submission" date="2025-08" db="UniProtKB">
        <authorList>
            <consortium name="RefSeq"/>
        </authorList>
    </citation>
    <scope>IDENTIFICATION</scope>
    <source>
        <tissue evidence="4">Blood</tissue>
    </source>
</reference>
<protein>
    <submittedName>
        <fullName evidence="4">Melanoma-associated antigen 9-like</fullName>
    </submittedName>
</protein>
<gene>
    <name evidence="4" type="primary">LOC139181480</name>
</gene>